<dbReference type="InterPro" id="IPR029787">
    <property type="entry name" value="Nucleotide_cyclase"/>
</dbReference>
<dbReference type="SMART" id="SM00091">
    <property type="entry name" value="PAS"/>
    <property type="match status" value="3"/>
</dbReference>
<dbReference type="PROSITE" id="PS50113">
    <property type="entry name" value="PAC"/>
    <property type="match status" value="3"/>
</dbReference>
<reference evidence="4" key="1">
    <citation type="submission" date="2015-07" db="EMBL/GenBank/DDBJ databases">
        <title>Draft Genome Sequences of Anaerolinea thermolimosa IMO-1, Bellilinea caldifistulae GOMI-1, Leptolinea tardivitalis YMTK-2, Levilinea saccharolytica KIBI-1,Longilinea arvoryzae KOME-1, Previously Described as Members of the Anaerolineaceae (Chloroflexi).</title>
        <authorList>
            <person name="Sekiguchi Y."/>
            <person name="Ohashi A."/>
            <person name="Matsuura N."/>
            <person name="Tourlousse M.D."/>
        </authorList>
    </citation>
    <scope>NUCLEOTIDE SEQUENCE [LARGE SCALE GENOMIC DNA]</scope>
    <source>
        <strain evidence="4">KOME-1</strain>
    </source>
</reference>
<dbReference type="Proteomes" id="UP000055060">
    <property type="component" value="Unassembled WGS sequence"/>
</dbReference>
<dbReference type="InterPro" id="IPR001610">
    <property type="entry name" value="PAC"/>
</dbReference>
<feature type="domain" description="PAC" evidence="2">
    <location>
        <begin position="494"/>
        <end position="546"/>
    </location>
</feature>
<feature type="domain" description="PAC" evidence="2">
    <location>
        <begin position="371"/>
        <end position="421"/>
    </location>
</feature>
<organism evidence="4">
    <name type="scientific">Longilinea arvoryzae</name>
    <dbReference type="NCBI Taxonomy" id="360412"/>
    <lineage>
        <taxon>Bacteria</taxon>
        <taxon>Bacillati</taxon>
        <taxon>Chloroflexota</taxon>
        <taxon>Anaerolineae</taxon>
        <taxon>Anaerolineales</taxon>
        <taxon>Anaerolineaceae</taxon>
        <taxon>Longilinea</taxon>
    </lineage>
</organism>
<keyword evidence="5" id="KW-1185">Reference proteome</keyword>
<dbReference type="InterPro" id="IPR043128">
    <property type="entry name" value="Rev_trsase/Diguanyl_cyclase"/>
</dbReference>
<dbReference type="PROSITE" id="PS50887">
    <property type="entry name" value="GGDEF"/>
    <property type="match status" value="1"/>
</dbReference>
<dbReference type="InterPro" id="IPR052155">
    <property type="entry name" value="Biofilm_reg_signaling"/>
</dbReference>
<evidence type="ECO:0000259" key="1">
    <source>
        <dbReference type="PROSITE" id="PS50112"/>
    </source>
</evidence>
<dbReference type="InterPro" id="IPR013656">
    <property type="entry name" value="PAS_4"/>
</dbReference>
<dbReference type="AlphaFoldDB" id="A0A0S7BCV6"/>
<evidence type="ECO:0000313" key="4">
    <source>
        <dbReference type="EMBL" id="GAP15534.1"/>
    </source>
</evidence>
<name>A0A0S7BCV6_9CHLR</name>
<accession>A0A0S7BCV6</accession>
<dbReference type="Pfam" id="PF00990">
    <property type="entry name" value="GGDEF"/>
    <property type="match status" value="1"/>
</dbReference>
<dbReference type="PANTHER" id="PTHR44757:SF2">
    <property type="entry name" value="BIOFILM ARCHITECTURE MAINTENANCE PROTEIN MBAA"/>
    <property type="match status" value="1"/>
</dbReference>
<dbReference type="SUPFAM" id="SSF55073">
    <property type="entry name" value="Nucleotide cyclase"/>
    <property type="match status" value="1"/>
</dbReference>
<proteinExistence type="predicted"/>
<dbReference type="InterPro" id="IPR000700">
    <property type="entry name" value="PAS-assoc_C"/>
</dbReference>
<dbReference type="InterPro" id="IPR000160">
    <property type="entry name" value="GGDEF_dom"/>
</dbReference>
<dbReference type="InterPro" id="IPR000014">
    <property type="entry name" value="PAS"/>
</dbReference>
<dbReference type="Pfam" id="PF08448">
    <property type="entry name" value="PAS_4"/>
    <property type="match status" value="3"/>
</dbReference>
<dbReference type="SMART" id="SM00086">
    <property type="entry name" value="PAC"/>
    <property type="match status" value="3"/>
</dbReference>
<evidence type="ECO:0000259" key="2">
    <source>
        <dbReference type="PROSITE" id="PS50113"/>
    </source>
</evidence>
<dbReference type="NCBIfam" id="TIGR00229">
    <property type="entry name" value="sensory_box"/>
    <property type="match status" value="3"/>
</dbReference>
<dbReference type="SUPFAM" id="SSF55785">
    <property type="entry name" value="PYP-like sensor domain (PAS domain)"/>
    <property type="match status" value="3"/>
</dbReference>
<feature type="domain" description="PAS" evidence="1">
    <location>
        <begin position="303"/>
        <end position="354"/>
    </location>
</feature>
<dbReference type="Gene3D" id="3.30.450.20">
    <property type="entry name" value="PAS domain"/>
    <property type="match status" value="3"/>
</dbReference>
<dbReference type="NCBIfam" id="TIGR00254">
    <property type="entry name" value="GGDEF"/>
    <property type="match status" value="1"/>
</dbReference>
<dbReference type="InterPro" id="IPR035965">
    <property type="entry name" value="PAS-like_dom_sf"/>
</dbReference>
<sequence>MVLFPVFLKIVCLNMSQQPSFWPVLPACCLARSAQEHSQLIARLERAADLEGKHVLWIQADPCNHPDDRPPGRFHCLSFPEFSTFSHQDLLMFYQSTLPGNVVVLADSPNLEQDHQLHFMAVATGISPICIYRQDQIDPNRLLQVIAEHRHILTLDGWIDQLAEDSRTLEEIPEFLNGPARFRLVTNSIPYLLAYLDRDVTYRFINDPFCQWFGLPRSAILGHRMREIIGETAFENARPHIQLALAGHKTSLINHIRHADGSIHIARLTYIPDRQPDGQVRGFISSIDDITRQVEMEEQLRQSEHRLRTVITNIPIVVFTLDKDGIFTLSEGKGLQTLGLEPGQMVGQSVFEVYRGNESLLDCVRRASSGESFRDLVGDLDGHIFDTWYSPLVDGQGQQQGVLGIAADVTERTQTELALKNSEERYRALVENQDEAVLIVDAELRIEYLNLAAEGVLRRPVSQMIDQKLTDLFPPEQRAILLEQFDARKKNERSTYELSYLLPAGDQVHLLITATPRFDPNGKFQGSFAVIRDITERKLVEEDLRYRSTHDALTGLHNRFFFEEELSRLEENHRQSISMLMVDLDGLKKINDTRGHFAGDEALRLVAQLLRACLRGEDLVARLGGDEFAVLLPNTRSAEMERIIARMRRMIRKFNQRRPEMPISLSIGGATALPGASLRRALEKADQQLYEEKKQKI</sequence>
<gene>
    <name evidence="4" type="ORF">LARV_03324</name>
</gene>
<evidence type="ECO:0000313" key="5">
    <source>
        <dbReference type="Proteomes" id="UP000055060"/>
    </source>
</evidence>
<protein>
    <submittedName>
        <fullName evidence="4">Protein containg PAS domain S-box</fullName>
    </submittedName>
</protein>
<dbReference type="Gene3D" id="3.30.70.270">
    <property type="match status" value="1"/>
</dbReference>
<feature type="domain" description="PAS" evidence="1">
    <location>
        <begin position="422"/>
        <end position="492"/>
    </location>
</feature>
<dbReference type="CDD" id="cd00130">
    <property type="entry name" value="PAS"/>
    <property type="match status" value="2"/>
</dbReference>
<dbReference type="PROSITE" id="PS50112">
    <property type="entry name" value="PAS"/>
    <property type="match status" value="2"/>
</dbReference>
<feature type="domain" description="GGDEF" evidence="3">
    <location>
        <begin position="575"/>
        <end position="697"/>
    </location>
</feature>
<dbReference type="PANTHER" id="PTHR44757">
    <property type="entry name" value="DIGUANYLATE CYCLASE DGCP"/>
    <property type="match status" value="1"/>
</dbReference>
<dbReference type="EMBL" id="DF967972">
    <property type="protein sequence ID" value="GAP15534.1"/>
    <property type="molecule type" value="Genomic_DNA"/>
</dbReference>
<feature type="domain" description="PAC" evidence="2">
    <location>
        <begin position="249"/>
        <end position="302"/>
    </location>
</feature>
<dbReference type="CDD" id="cd01949">
    <property type="entry name" value="GGDEF"/>
    <property type="match status" value="1"/>
</dbReference>
<evidence type="ECO:0000259" key="3">
    <source>
        <dbReference type="PROSITE" id="PS50887"/>
    </source>
</evidence>
<dbReference type="STRING" id="360412.LARV_03324"/>
<dbReference type="OrthoDB" id="9798833at2"/>
<dbReference type="SMART" id="SM00267">
    <property type="entry name" value="GGDEF"/>
    <property type="match status" value="1"/>
</dbReference>